<keyword evidence="13" id="KW-1185">Reference proteome</keyword>
<keyword evidence="8 9" id="KW-0807">Transducer</keyword>
<keyword evidence="2 9" id="KW-0812">Transmembrane</keyword>
<dbReference type="GeneTree" id="ENSGT01130000278308"/>
<proteinExistence type="inferred from homology"/>
<dbReference type="AlphaFoldDB" id="A0AAY4BTK4"/>
<dbReference type="GO" id="GO:0004930">
    <property type="term" value="F:G protein-coupled receptor activity"/>
    <property type="evidence" value="ECO:0007669"/>
    <property type="project" value="UniProtKB-KW"/>
</dbReference>
<keyword evidence="7" id="KW-0325">Glycoprotein</keyword>
<feature type="transmembrane region" description="Helical" evidence="10">
    <location>
        <begin position="224"/>
        <end position="246"/>
    </location>
</feature>
<evidence type="ECO:0000256" key="7">
    <source>
        <dbReference type="ARBA" id="ARBA00023180"/>
    </source>
</evidence>
<keyword evidence="3 10" id="KW-1133">Transmembrane helix</keyword>
<reference evidence="12" key="3">
    <citation type="submission" date="2025-09" db="UniProtKB">
        <authorList>
            <consortium name="Ensembl"/>
        </authorList>
    </citation>
    <scope>IDENTIFICATION</scope>
</reference>
<accession>A0AAY4BTK4</accession>
<comment type="subcellular location">
    <subcellularLocation>
        <location evidence="1">Membrane</location>
        <topology evidence="1">Multi-pass membrane protein</topology>
    </subcellularLocation>
</comment>
<keyword evidence="4 9" id="KW-0297">G-protein coupled receptor</keyword>
<evidence type="ECO:0000256" key="5">
    <source>
        <dbReference type="ARBA" id="ARBA00023136"/>
    </source>
</evidence>
<dbReference type="Ensembl" id="ENSDCDT00010030023.1">
    <property type="protein sequence ID" value="ENSDCDP00010024270.1"/>
    <property type="gene ID" value="ENSDCDG00010015402.1"/>
</dbReference>
<comment type="similarity">
    <text evidence="9">Belongs to the G-protein coupled receptor 1 family.</text>
</comment>
<name>A0AAY4BTK4_9TELE</name>
<dbReference type="PANTHER" id="PTHR24232:SF82">
    <property type="entry name" value="P2Y PURINOCEPTOR 8-LIKE"/>
    <property type="match status" value="1"/>
</dbReference>
<dbReference type="GO" id="GO:0005886">
    <property type="term" value="C:plasma membrane"/>
    <property type="evidence" value="ECO:0007669"/>
    <property type="project" value="TreeGrafter"/>
</dbReference>
<feature type="transmembrane region" description="Helical" evidence="10">
    <location>
        <begin position="134"/>
        <end position="152"/>
    </location>
</feature>
<reference evidence="12 13" key="1">
    <citation type="submission" date="2020-06" db="EMBL/GenBank/DDBJ databases">
        <authorList>
            <consortium name="Wellcome Sanger Institute Data Sharing"/>
        </authorList>
    </citation>
    <scope>NUCLEOTIDE SEQUENCE [LARGE SCALE GENOMIC DNA]</scope>
</reference>
<dbReference type="Gene3D" id="1.20.1070.10">
    <property type="entry name" value="Rhodopsin 7-helix transmembrane proteins"/>
    <property type="match status" value="1"/>
</dbReference>
<evidence type="ECO:0000313" key="13">
    <source>
        <dbReference type="Proteomes" id="UP000694580"/>
    </source>
</evidence>
<keyword evidence="5 10" id="KW-0472">Membrane</keyword>
<evidence type="ECO:0000256" key="3">
    <source>
        <dbReference type="ARBA" id="ARBA00022989"/>
    </source>
</evidence>
<feature type="transmembrane region" description="Helical" evidence="10">
    <location>
        <begin position="62"/>
        <end position="82"/>
    </location>
</feature>
<organism evidence="12 13">
    <name type="scientific">Denticeps clupeoides</name>
    <name type="common">denticle herring</name>
    <dbReference type="NCBI Taxonomy" id="299321"/>
    <lineage>
        <taxon>Eukaryota</taxon>
        <taxon>Metazoa</taxon>
        <taxon>Chordata</taxon>
        <taxon>Craniata</taxon>
        <taxon>Vertebrata</taxon>
        <taxon>Euteleostomi</taxon>
        <taxon>Actinopterygii</taxon>
        <taxon>Neopterygii</taxon>
        <taxon>Teleostei</taxon>
        <taxon>Clupei</taxon>
        <taxon>Clupeiformes</taxon>
        <taxon>Denticipitoidei</taxon>
        <taxon>Denticipitidae</taxon>
        <taxon>Denticeps</taxon>
    </lineage>
</organism>
<evidence type="ECO:0000256" key="4">
    <source>
        <dbReference type="ARBA" id="ARBA00023040"/>
    </source>
</evidence>
<dbReference type="SUPFAM" id="SSF81321">
    <property type="entry name" value="Family A G protein-coupled receptor-like"/>
    <property type="match status" value="1"/>
</dbReference>
<feature type="domain" description="G-protein coupled receptors family 1 profile" evidence="11">
    <location>
        <begin position="73"/>
        <end position="334"/>
    </location>
</feature>
<evidence type="ECO:0000256" key="6">
    <source>
        <dbReference type="ARBA" id="ARBA00023170"/>
    </source>
</evidence>
<evidence type="ECO:0000259" key="11">
    <source>
        <dbReference type="PROSITE" id="PS50262"/>
    </source>
</evidence>
<dbReference type="PRINTS" id="PR00237">
    <property type="entry name" value="GPCRRHODOPSN"/>
</dbReference>
<dbReference type="PANTHER" id="PTHR24232">
    <property type="entry name" value="G-PROTEIN COUPLED RECEPTOR"/>
    <property type="match status" value="1"/>
</dbReference>
<dbReference type="InterPro" id="IPR017452">
    <property type="entry name" value="GPCR_Rhodpsn_7TM"/>
</dbReference>
<evidence type="ECO:0000256" key="2">
    <source>
        <dbReference type="ARBA" id="ARBA00022692"/>
    </source>
</evidence>
<keyword evidence="6 9" id="KW-0675">Receptor</keyword>
<evidence type="ECO:0000256" key="9">
    <source>
        <dbReference type="RuleBase" id="RU000688"/>
    </source>
</evidence>
<sequence length="402" mass="44950">VMAFMCQSLSDIYLDLSSQPLGSNHTTSRNCTDAPIDLTLPFVPTVDCLANRKYIGSILPPLFYILSLLGTIGNLCSLRVCLRPSRPWSIGSVGMLNIALCDLAYLVSMVPWAVCMSADYDWTMGYPLCIVVKVLYFVGLTSSTLFISAVSIDRYLAITYPIALRMVRTPRNSALVSLLLWAVTGVLVYLNYPNIVYLHNRDVPICGVVVVSSFNSVDATYNLLSYYSLQVSLPLLLVVPSYIKIMARVKQLRKQWGPGSVQGRDKALWLIYLCVANFLMCWVPGQLLDIISCVVFFTVDDCTNTCKVANIVNVLVEASQLLSSLNACLDPFLFHMNHDLGEVAWKAWAWSMHWGSKWSCWCNKEDLRSPPPSFALITALHTLDLLKLIERMPSPEMVFQQS</sequence>
<evidence type="ECO:0000313" key="12">
    <source>
        <dbReference type="Ensembl" id="ENSDCDP00010024270.1"/>
    </source>
</evidence>
<feature type="transmembrane region" description="Helical" evidence="10">
    <location>
        <begin position="173"/>
        <end position="192"/>
    </location>
</feature>
<dbReference type="PROSITE" id="PS50262">
    <property type="entry name" value="G_PROTEIN_RECEP_F1_2"/>
    <property type="match status" value="1"/>
</dbReference>
<dbReference type="PROSITE" id="PS00237">
    <property type="entry name" value="G_PROTEIN_RECEP_F1_1"/>
    <property type="match status" value="1"/>
</dbReference>
<dbReference type="Proteomes" id="UP000694580">
    <property type="component" value="Chromosome 1"/>
</dbReference>
<evidence type="ECO:0000256" key="8">
    <source>
        <dbReference type="ARBA" id="ARBA00023224"/>
    </source>
</evidence>
<evidence type="ECO:0000256" key="10">
    <source>
        <dbReference type="SAM" id="Phobius"/>
    </source>
</evidence>
<feature type="transmembrane region" description="Helical" evidence="10">
    <location>
        <begin position="94"/>
        <end position="114"/>
    </location>
</feature>
<dbReference type="GO" id="GO:0035025">
    <property type="term" value="P:positive regulation of Rho protein signal transduction"/>
    <property type="evidence" value="ECO:0007669"/>
    <property type="project" value="TreeGrafter"/>
</dbReference>
<evidence type="ECO:0000256" key="1">
    <source>
        <dbReference type="ARBA" id="ARBA00004141"/>
    </source>
</evidence>
<reference evidence="12" key="2">
    <citation type="submission" date="2025-08" db="UniProtKB">
        <authorList>
            <consortium name="Ensembl"/>
        </authorList>
    </citation>
    <scope>IDENTIFICATION</scope>
</reference>
<feature type="transmembrane region" description="Helical" evidence="10">
    <location>
        <begin position="267"/>
        <end position="285"/>
    </location>
</feature>
<dbReference type="InterPro" id="IPR000276">
    <property type="entry name" value="GPCR_Rhodpsn"/>
</dbReference>
<dbReference type="Pfam" id="PF00001">
    <property type="entry name" value="7tm_1"/>
    <property type="match status" value="1"/>
</dbReference>
<dbReference type="GO" id="GO:0007200">
    <property type="term" value="P:phospholipase C-activating G protein-coupled receptor signaling pathway"/>
    <property type="evidence" value="ECO:0007669"/>
    <property type="project" value="TreeGrafter"/>
</dbReference>
<protein>
    <recommendedName>
        <fullName evidence="11">G-protein coupled receptors family 1 profile domain-containing protein</fullName>
    </recommendedName>
</protein>